<feature type="domain" description="Antibacterial effector protein Tle3 C-terminal" evidence="2">
    <location>
        <begin position="638"/>
        <end position="678"/>
    </location>
</feature>
<dbReference type="InterPro" id="IPR021692">
    <property type="entry name" value="Tle3_C"/>
</dbReference>
<dbReference type="AlphaFoldDB" id="A0A6N9HN41"/>
<keyword evidence="5" id="KW-1185">Reference proteome</keyword>
<comment type="caution">
    <text evidence="4">The sequence shown here is derived from an EMBL/GenBank/DDBJ whole genome shotgun (WGS) entry which is preliminary data.</text>
</comment>
<dbReference type="InterPro" id="IPR056221">
    <property type="entry name" value="Tle3_ab_dom"/>
</dbReference>
<evidence type="ECO:0000259" key="2">
    <source>
        <dbReference type="Pfam" id="PF11678"/>
    </source>
</evidence>
<evidence type="ECO:0000313" key="5">
    <source>
        <dbReference type="Proteomes" id="UP000448575"/>
    </source>
</evidence>
<evidence type="ECO:0000259" key="3">
    <source>
        <dbReference type="Pfam" id="PF24322"/>
    </source>
</evidence>
<gene>
    <name evidence="4" type="ORF">GTP41_22240</name>
</gene>
<dbReference type="Proteomes" id="UP000448575">
    <property type="component" value="Unassembled WGS sequence"/>
</dbReference>
<dbReference type="Pfam" id="PF24322">
    <property type="entry name" value="Tle3"/>
    <property type="match status" value="1"/>
</dbReference>
<proteinExistence type="predicted"/>
<sequence>MSDTSPSNLDCDRVLGGGNCMLLPDKSEAKFTSKLPLPGVIIFVHGVNSDGEWYEAAEEGLCDGLNTRLKRRPLRSIAEERVNPFVSVNEGLLTPAQYTSELTSSGFVDAERSSKNFIKPDANYSPVIRFRWGYKCSMDDVKLWGKRVWLNEHDYWGGGPFANGCSAVADLWNDGVDDRLFAWITAQHLNPAIGRDVYKCPSRTYYVHAALRLAKLIKSIREKQADCPITVVCHSQGNVVGVGGAFLADKLGIQADNYILCNPPLSLLTKNFMENYAQSGMRSSNGSHGRVTGHARVTTMKSYLELLRARASCAQSDADVDKAMSGGQPTSDSFKAAEDRALYGYKGDRTYGRVTLYCNPHDQVISATPIQGIGWRGVSHEEIKKIDPAGDVFSQRVFASQYLTGQEPGKGKASTYNYWTDRWNASKSELKDGKLGEEHKKDFWYPPSPVAKYSIKQGIESSGNLLTKSLTVVSAVVMKPGLYLASSPINADPPSDGAGWEIPIDAPKLPIAFLPEARRFGKLSQKFDEGYDPMGNSRDSKKSEKSIEDPYDQHRDQVGKDGQEDKALGNEDSEKQQRYEDRARLRMQARRKDWVDEKSGSVAGETENGPATEEYTAWRNDQISEFLKVGIDIPATDHSTIVTNPMHAERATAYDVAIGVARLTDDDWRDLRVEADWRYVRSLGPEHPHAYLSEYFATGYMKKQDIATWANSDGDARMPAAILDERTSGKPRERERNGK</sequence>
<feature type="region of interest" description="Disordered" evidence="1">
    <location>
        <begin position="524"/>
        <end position="610"/>
    </location>
</feature>
<evidence type="ECO:0000256" key="1">
    <source>
        <dbReference type="SAM" id="MobiDB-lite"/>
    </source>
</evidence>
<evidence type="ECO:0000313" key="4">
    <source>
        <dbReference type="EMBL" id="MYN04819.1"/>
    </source>
</evidence>
<name>A0A6N9HN41_9BURK</name>
<feature type="domain" description="T6SS Tle3 phospholipase effector alpha/beta" evidence="3">
    <location>
        <begin position="37"/>
        <end position="379"/>
    </location>
</feature>
<reference evidence="4 5" key="1">
    <citation type="submission" date="2019-12" db="EMBL/GenBank/DDBJ databases">
        <title>Novel species isolated from a subtropical stream in China.</title>
        <authorList>
            <person name="Lu H."/>
        </authorList>
    </citation>
    <scope>NUCLEOTIDE SEQUENCE [LARGE SCALE GENOMIC DNA]</scope>
    <source>
        <strain evidence="4 5">DS3</strain>
    </source>
</reference>
<protein>
    <submittedName>
        <fullName evidence="4">DUF3274 domain-containing protein</fullName>
    </submittedName>
</protein>
<organism evidence="4 5">
    <name type="scientific">Pseudoduganella guangdongensis</name>
    <dbReference type="NCBI Taxonomy" id="2692179"/>
    <lineage>
        <taxon>Bacteria</taxon>
        <taxon>Pseudomonadati</taxon>
        <taxon>Pseudomonadota</taxon>
        <taxon>Betaproteobacteria</taxon>
        <taxon>Burkholderiales</taxon>
        <taxon>Oxalobacteraceae</taxon>
        <taxon>Telluria group</taxon>
        <taxon>Pseudoduganella</taxon>
    </lineage>
</organism>
<accession>A0A6N9HN41</accession>
<dbReference type="EMBL" id="WWCJ01000021">
    <property type="protein sequence ID" value="MYN04819.1"/>
    <property type="molecule type" value="Genomic_DNA"/>
</dbReference>
<dbReference type="Pfam" id="PF11678">
    <property type="entry name" value="Tle3_C"/>
    <property type="match status" value="1"/>
</dbReference>
<feature type="compositionally biased region" description="Basic and acidic residues" evidence="1">
    <location>
        <begin position="538"/>
        <end position="599"/>
    </location>
</feature>